<dbReference type="HOGENOM" id="CLU_3305268_0_0_0"/>
<dbReference type="EMBL" id="DF820456">
    <property type="protein sequence ID" value="GAK50373.1"/>
    <property type="molecule type" value="Genomic_DNA"/>
</dbReference>
<gene>
    <name evidence="1" type="ORF">U14_01603</name>
</gene>
<sequence length="39" mass="4653">MPKPKRFYWRSMAGNSTCELLKSVQMMKMRLTRVQSFPS</sequence>
<keyword evidence="2" id="KW-1185">Reference proteome</keyword>
<evidence type="ECO:0000313" key="2">
    <source>
        <dbReference type="Proteomes" id="UP000030700"/>
    </source>
</evidence>
<reference evidence="1" key="1">
    <citation type="journal article" date="2015" name="PeerJ">
        <title>First genomic representation of candidate bacterial phylum KSB3 points to enhanced environmental sensing as a trigger of wastewater bulking.</title>
        <authorList>
            <person name="Sekiguchi Y."/>
            <person name="Ohashi A."/>
            <person name="Parks D.H."/>
            <person name="Yamauchi T."/>
            <person name="Tyson G.W."/>
            <person name="Hugenholtz P."/>
        </authorList>
    </citation>
    <scope>NUCLEOTIDE SEQUENCE [LARGE SCALE GENOMIC DNA]</scope>
</reference>
<protein>
    <submittedName>
        <fullName evidence="1">Uncharacterized protein</fullName>
    </submittedName>
</protein>
<organism evidence="1">
    <name type="scientific">Candidatus Moduliflexus flocculans</name>
    <dbReference type="NCBI Taxonomy" id="1499966"/>
    <lineage>
        <taxon>Bacteria</taxon>
        <taxon>Candidatus Moduliflexota</taxon>
        <taxon>Candidatus Moduliflexia</taxon>
        <taxon>Candidatus Moduliflexales</taxon>
        <taxon>Candidatus Moduliflexaceae</taxon>
    </lineage>
</organism>
<dbReference type="AlphaFoldDB" id="A0A0S6VSI7"/>
<dbReference type="Proteomes" id="UP000030700">
    <property type="component" value="Unassembled WGS sequence"/>
</dbReference>
<name>A0A0S6VSI7_9BACT</name>
<proteinExistence type="predicted"/>
<accession>A0A0S6VSI7</accession>
<evidence type="ECO:0000313" key="1">
    <source>
        <dbReference type="EMBL" id="GAK50373.1"/>
    </source>
</evidence>